<dbReference type="InterPro" id="IPR042031">
    <property type="entry name" value="SKA1_MBD_sf"/>
</dbReference>
<evidence type="ECO:0000256" key="3">
    <source>
        <dbReference type="ARBA" id="ARBA00047202"/>
    </source>
</evidence>
<proteinExistence type="inferred from homology"/>
<dbReference type="EMBL" id="OU015568">
    <property type="protein sequence ID" value="CAG5089425.1"/>
    <property type="molecule type" value="Genomic_DNA"/>
</dbReference>
<dbReference type="PANTHER" id="PTHR28573:SF1">
    <property type="entry name" value="SPINDLE AND KINETOCHORE-ASSOCIATED PROTEIN 1"/>
    <property type="match status" value="1"/>
</dbReference>
<comment type="similarity">
    <text evidence="1">Belongs to the SKA1 family.</text>
</comment>
<feature type="compositionally biased region" description="Basic and acidic residues" evidence="4">
    <location>
        <begin position="1"/>
        <end position="20"/>
    </location>
</feature>
<evidence type="ECO:0000313" key="5">
    <source>
        <dbReference type="EMBL" id="CAG5089425.1"/>
    </source>
</evidence>
<evidence type="ECO:0000256" key="4">
    <source>
        <dbReference type="SAM" id="MobiDB-lite"/>
    </source>
</evidence>
<reference evidence="5 6" key="1">
    <citation type="submission" date="2021-04" db="EMBL/GenBank/DDBJ databases">
        <authorList>
            <person name="Bliznina A."/>
        </authorList>
    </citation>
    <scope>NUCLEOTIDE SEQUENCE [LARGE SCALE GENOMIC DNA]</scope>
</reference>
<keyword evidence="6" id="KW-1185">Reference proteome</keyword>
<dbReference type="Pfam" id="PF07160">
    <property type="entry name" value="SKA1"/>
    <property type="match status" value="1"/>
</dbReference>
<feature type="region of interest" description="Disordered" evidence="4">
    <location>
        <begin position="1"/>
        <end position="64"/>
    </location>
</feature>
<dbReference type="Proteomes" id="UP001158576">
    <property type="component" value="Chromosome PAR"/>
</dbReference>
<accession>A0ABN7S4L7</accession>
<dbReference type="Gene3D" id="1.10.10.1890">
    <property type="entry name" value="Ska1 microtubule binding domain-like"/>
    <property type="match status" value="1"/>
</dbReference>
<feature type="compositionally biased region" description="Basic residues" evidence="4">
    <location>
        <begin position="49"/>
        <end position="64"/>
    </location>
</feature>
<dbReference type="InterPro" id="IPR009829">
    <property type="entry name" value="SKA1"/>
</dbReference>
<evidence type="ECO:0000256" key="1">
    <source>
        <dbReference type="ARBA" id="ARBA00006836"/>
    </source>
</evidence>
<organism evidence="5 6">
    <name type="scientific">Oikopleura dioica</name>
    <name type="common">Tunicate</name>
    <dbReference type="NCBI Taxonomy" id="34765"/>
    <lineage>
        <taxon>Eukaryota</taxon>
        <taxon>Metazoa</taxon>
        <taxon>Chordata</taxon>
        <taxon>Tunicata</taxon>
        <taxon>Appendicularia</taxon>
        <taxon>Copelata</taxon>
        <taxon>Oikopleuridae</taxon>
        <taxon>Oikopleura</taxon>
    </lineage>
</organism>
<evidence type="ECO:0000256" key="2">
    <source>
        <dbReference type="ARBA" id="ARBA00047182"/>
    </source>
</evidence>
<protein>
    <recommendedName>
        <fullName evidence="2">SKA complex subunit 1</fullName>
    </recommendedName>
    <alternativeName>
        <fullName evidence="3">Spindle and kinetochore-associated protein 1</fullName>
    </alternativeName>
</protein>
<gene>
    <name evidence="5" type="ORF">OKIOD_LOCUS3770</name>
</gene>
<dbReference type="PANTHER" id="PTHR28573">
    <property type="entry name" value="SPINDLE AND KINETOCHORE-ASSOCIATED PROTEIN 1"/>
    <property type="match status" value="1"/>
</dbReference>
<sequence>MEFIRDQMNDHPEYDLKDADPEPSEILSTKKASEDKENIQPLKDSNVTGKKKTVSSKTGKPKKTAKRWLIPQMNLMTEEEFNKLTRHDRGRLKYLQLKIYMDEINEEFRKKYDILGRFMNKVKITADEKFAAQTFFNDDDDGGKYNLSEKELSQCSFFKKGHTKGQILNILKNTSRISEKRRAKKTTLFHLTDPIIEEITK</sequence>
<name>A0ABN7S4L7_OIKDI</name>
<evidence type="ECO:0000313" key="6">
    <source>
        <dbReference type="Proteomes" id="UP001158576"/>
    </source>
</evidence>